<gene>
    <name evidence="1" type="ORF">BW730_03410</name>
</gene>
<dbReference type="STRING" id="1332264.BW730_03410"/>
<name>A0A1Q2CKS4_9ACTN</name>
<protein>
    <submittedName>
        <fullName evidence="1">Uncharacterized protein</fullName>
    </submittedName>
</protein>
<evidence type="ECO:0000313" key="1">
    <source>
        <dbReference type="EMBL" id="AQP46717.1"/>
    </source>
</evidence>
<keyword evidence="2" id="KW-1185">Reference proteome</keyword>
<proteinExistence type="predicted"/>
<dbReference type="Proteomes" id="UP000188145">
    <property type="component" value="Chromosome"/>
</dbReference>
<accession>A0A1Q2CKS4</accession>
<evidence type="ECO:0000313" key="2">
    <source>
        <dbReference type="Proteomes" id="UP000188145"/>
    </source>
</evidence>
<dbReference type="AlphaFoldDB" id="A0A1Q2CKS4"/>
<reference evidence="2" key="1">
    <citation type="submission" date="2017-02" db="EMBL/GenBank/DDBJ databases">
        <title>Tessaracoccus aquaemaris sp. nov., isolated from the intestine of a Korean rockfish, Sebastes schlegelii, in a marine aquaculture pond.</title>
        <authorList>
            <person name="Tak E.J."/>
            <person name="Bae J.-W."/>
        </authorList>
    </citation>
    <scope>NUCLEOTIDE SEQUENCE [LARGE SCALE GENOMIC DNA]</scope>
    <source>
        <strain evidence="2">NSG39</strain>
    </source>
</reference>
<dbReference type="EMBL" id="CP019606">
    <property type="protein sequence ID" value="AQP46717.1"/>
    <property type="molecule type" value="Genomic_DNA"/>
</dbReference>
<sequence>MSSLLVLTACSNGGSNPLDVLTGRGNVAAEALGAVGGVDPDTPLAVFIFDAAGAAKAWGASPTEPPRPDSQAGAWLRYAQHLGTTQSPGAWAGPESLDYAWSLSGTGGGLRQFAAFGSLGESARDEAVAALEMAGYTRDGDRFEPAPGADGPFAPPEVAVRDDTLVSFSPGMDQILSDASPASKAPGVTDLLPCLAGAHVAVVSTFNEDHPTAIAVSVKDGATSTWACISGRDASEEAARSIVPVTPGVKVTHVRADDSVMRLTLEVPDAIGGAPAGGLGLIAGFPEQVAPGF</sequence>
<dbReference type="KEGG" id="tes:BW730_03410"/>
<organism evidence="1 2">
    <name type="scientific">Tessaracoccus aquimaris</name>
    <dbReference type="NCBI Taxonomy" id="1332264"/>
    <lineage>
        <taxon>Bacteria</taxon>
        <taxon>Bacillati</taxon>
        <taxon>Actinomycetota</taxon>
        <taxon>Actinomycetes</taxon>
        <taxon>Propionibacteriales</taxon>
        <taxon>Propionibacteriaceae</taxon>
        <taxon>Tessaracoccus</taxon>
    </lineage>
</organism>